<organism evidence="5 6">
    <name type="scientific">Aquisphaera giovannonii</name>
    <dbReference type="NCBI Taxonomy" id="406548"/>
    <lineage>
        <taxon>Bacteria</taxon>
        <taxon>Pseudomonadati</taxon>
        <taxon>Planctomycetota</taxon>
        <taxon>Planctomycetia</taxon>
        <taxon>Isosphaerales</taxon>
        <taxon>Isosphaeraceae</taxon>
        <taxon>Aquisphaera</taxon>
    </lineage>
</organism>
<proteinExistence type="inferred from homology"/>
<dbReference type="InterPro" id="IPR001130">
    <property type="entry name" value="TatD-like"/>
</dbReference>
<dbReference type="Gene3D" id="3.20.20.140">
    <property type="entry name" value="Metal-dependent hydrolases"/>
    <property type="match status" value="1"/>
</dbReference>
<feature type="binding site" evidence="4">
    <location>
        <position position="17"/>
    </location>
    <ligand>
        <name>a divalent metal cation</name>
        <dbReference type="ChEBI" id="CHEBI:60240"/>
        <label>1</label>
    </ligand>
</feature>
<dbReference type="RefSeq" id="WP_148592642.1">
    <property type="nucleotide sequence ID" value="NZ_CP042997.1"/>
</dbReference>
<comment type="similarity">
    <text evidence="1">Belongs to the metallo-dependent hydrolases superfamily. TatD-type hydrolase family.</text>
</comment>
<sequence length="271" mass="29561">MKPPIPRHEPLVDTHAHLADDRLRGELDGVLARARDAGLRQVLAIGTTAEDSRSVVQIAQRHAGVHAAVGVQPNHVAEAGPGDWEEIVVLSRERKVVAIGETGLDRYWDRAPFGLQQDWFDRHLALAYERDLPVVIHCRDCEGDIIEQLGRLGRPVRGVLHSFTGNAGHAAAFLGLGLHISVAGMITFSNKSLDALRDAVRTIPDDRLLIETDSPYLSPQPVRGRPNQPAHLAWTAEFVAGIRGTSPEALARQTTSNARELFRLPAGETIG</sequence>
<dbReference type="GO" id="GO:0016788">
    <property type="term" value="F:hydrolase activity, acting on ester bonds"/>
    <property type="evidence" value="ECO:0007669"/>
    <property type="project" value="InterPro"/>
</dbReference>
<keyword evidence="2 4" id="KW-0479">Metal-binding</keyword>
<feature type="binding site" evidence="4">
    <location>
        <position position="15"/>
    </location>
    <ligand>
        <name>a divalent metal cation</name>
        <dbReference type="ChEBI" id="CHEBI:60240"/>
        <label>1</label>
    </ligand>
</feature>
<evidence type="ECO:0000256" key="2">
    <source>
        <dbReference type="ARBA" id="ARBA00022723"/>
    </source>
</evidence>
<feature type="binding site" evidence="4">
    <location>
        <position position="101"/>
    </location>
    <ligand>
        <name>a divalent metal cation</name>
        <dbReference type="ChEBI" id="CHEBI:60240"/>
        <label>1</label>
    </ligand>
</feature>
<dbReference type="OrthoDB" id="9810005at2"/>
<dbReference type="Pfam" id="PF01026">
    <property type="entry name" value="TatD_DNase"/>
    <property type="match status" value="1"/>
</dbReference>
<evidence type="ECO:0000313" key="5">
    <source>
        <dbReference type="EMBL" id="QEH33039.1"/>
    </source>
</evidence>
<evidence type="ECO:0000313" key="6">
    <source>
        <dbReference type="Proteomes" id="UP000324233"/>
    </source>
</evidence>
<dbReference type="AlphaFoldDB" id="A0A5B9VY15"/>
<feature type="binding site" evidence="4">
    <location>
        <position position="137"/>
    </location>
    <ligand>
        <name>a divalent metal cation</name>
        <dbReference type="ChEBI" id="CHEBI:60240"/>
        <label>2</label>
    </ligand>
</feature>
<gene>
    <name evidence="5" type="primary">ycfH</name>
    <name evidence="5" type="ORF">OJF2_15350</name>
</gene>
<dbReference type="InterPro" id="IPR015991">
    <property type="entry name" value="TatD/YcfH-like"/>
</dbReference>
<dbReference type="GO" id="GO:0004536">
    <property type="term" value="F:DNA nuclease activity"/>
    <property type="evidence" value="ECO:0007669"/>
    <property type="project" value="InterPro"/>
</dbReference>
<dbReference type="GO" id="GO:0005829">
    <property type="term" value="C:cytosol"/>
    <property type="evidence" value="ECO:0007669"/>
    <property type="project" value="TreeGrafter"/>
</dbReference>
<keyword evidence="3 5" id="KW-0378">Hydrolase</keyword>
<dbReference type="EC" id="3.1.21.-" evidence="5"/>
<evidence type="ECO:0000256" key="1">
    <source>
        <dbReference type="ARBA" id="ARBA00009275"/>
    </source>
</evidence>
<dbReference type="GO" id="GO:0046872">
    <property type="term" value="F:metal ion binding"/>
    <property type="evidence" value="ECO:0007669"/>
    <property type="project" value="UniProtKB-KW"/>
</dbReference>
<evidence type="ECO:0000256" key="4">
    <source>
        <dbReference type="PIRSR" id="PIRSR005902-1"/>
    </source>
</evidence>
<dbReference type="PANTHER" id="PTHR46124:SF2">
    <property type="entry name" value="D-AMINOACYL-TRNA DEACYLASE"/>
    <property type="match status" value="1"/>
</dbReference>
<evidence type="ECO:0000256" key="3">
    <source>
        <dbReference type="ARBA" id="ARBA00022801"/>
    </source>
</evidence>
<feature type="binding site" evidence="4">
    <location>
        <position position="213"/>
    </location>
    <ligand>
        <name>a divalent metal cation</name>
        <dbReference type="ChEBI" id="CHEBI:60240"/>
        <label>1</label>
    </ligand>
</feature>
<protein>
    <submittedName>
        <fullName evidence="5">Putative deoxyribonuclease YcfH</fullName>
        <ecNumber evidence="5">3.1.21.-</ecNumber>
    </submittedName>
</protein>
<dbReference type="Proteomes" id="UP000324233">
    <property type="component" value="Chromosome"/>
</dbReference>
<name>A0A5B9VY15_9BACT</name>
<keyword evidence="6" id="KW-1185">Reference proteome</keyword>
<dbReference type="InterPro" id="IPR018228">
    <property type="entry name" value="DNase_TatD-rel_CS"/>
</dbReference>
<feature type="binding site" evidence="4">
    <location>
        <position position="161"/>
    </location>
    <ligand>
        <name>a divalent metal cation</name>
        <dbReference type="ChEBI" id="CHEBI:60240"/>
        <label>2</label>
    </ligand>
</feature>
<dbReference type="SUPFAM" id="SSF51556">
    <property type="entry name" value="Metallo-dependent hydrolases"/>
    <property type="match status" value="1"/>
</dbReference>
<dbReference type="CDD" id="cd01310">
    <property type="entry name" value="TatD_DNAse"/>
    <property type="match status" value="1"/>
</dbReference>
<dbReference type="PIRSF" id="PIRSF005902">
    <property type="entry name" value="DNase_TatD"/>
    <property type="match status" value="1"/>
</dbReference>
<dbReference type="EMBL" id="CP042997">
    <property type="protein sequence ID" value="QEH33039.1"/>
    <property type="molecule type" value="Genomic_DNA"/>
</dbReference>
<dbReference type="PANTHER" id="PTHR46124">
    <property type="entry name" value="D-AMINOACYL-TRNA DEACYLASE"/>
    <property type="match status" value="1"/>
</dbReference>
<dbReference type="NCBIfam" id="TIGR00010">
    <property type="entry name" value="YchF/TatD family DNA exonuclease"/>
    <property type="match status" value="1"/>
</dbReference>
<accession>A0A5B9VY15</accession>
<dbReference type="PROSITE" id="PS01091">
    <property type="entry name" value="TATD_3"/>
    <property type="match status" value="1"/>
</dbReference>
<dbReference type="InterPro" id="IPR032466">
    <property type="entry name" value="Metal_Hydrolase"/>
</dbReference>
<dbReference type="FunFam" id="3.20.20.140:FF:000005">
    <property type="entry name" value="TatD family hydrolase"/>
    <property type="match status" value="1"/>
</dbReference>
<reference evidence="5 6" key="1">
    <citation type="submission" date="2019-08" db="EMBL/GenBank/DDBJ databases">
        <title>Deep-cultivation of Planctomycetes and their phenomic and genomic characterization uncovers novel biology.</title>
        <authorList>
            <person name="Wiegand S."/>
            <person name="Jogler M."/>
            <person name="Boedeker C."/>
            <person name="Pinto D."/>
            <person name="Vollmers J."/>
            <person name="Rivas-Marin E."/>
            <person name="Kohn T."/>
            <person name="Peeters S.H."/>
            <person name="Heuer A."/>
            <person name="Rast P."/>
            <person name="Oberbeckmann S."/>
            <person name="Bunk B."/>
            <person name="Jeske O."/>
            <person name="Meyerdierks A."/>
            <person name="Storesund J.E."/>
            <person name="Kallscheuer N."/>
            <person name="Luecker S."/>
            <person name="Lage O.M."/>
            <person name="Pohl T."/>
            <person name="Merkel B.J."/>
            <person name="Hornburger P."/>
            <person name="Mueller R.-W."/>
            <person name="Bruemmer F."/>
            <person name="Labrenz M."/>
            <person name="Spormann A.M."/>
            <person name="Op den Camp H."/>
            <person name="Overmann J."/>
            <person name="Amann R."/>
            <person name="Jetten M.S.M."/>
            <person name="Mascher T."/>
            <person name="Medema M.H."/>
            <person name="Devos D.P."/>
            <person name="Kaster A.-K."/>
            <person name="Ovreas L."/>
            <person name="Rohde M."/>
            <person name="Galperin M.Y."/>
            <person name="Jogler C."/>
        </authorList>
    </citation>
    <scope>NUCLEOTIDE SEQUENCE [LARGE SCALE GENOMIC DNA]</scope>
    <source>
        <strain evidence="5 6">OJF2</strain>
    </source>
</reference>
<dbReference type="KEGG" id="agv:OJF2_15350"/>